<organism evidence="5 6">
    <name type="scientific">Elysia chlorotica</name>
    <name type="common">Eastern emerald elysia</name>
    <name type="synonym">Sea slug</name>
    <dbReference type="NCBI Taxonomy" id="188477"/>
    <lineage>
        <taxon>Eukaryota</taxon>
        <taxon>Metazoa</taxon>
        <taxon>Spiralia</taxon>
        <taxon>Lophotrochozoa</taxon>
        <taxon>Mollusca</taxon>
        <taxon>Gastropoda</taxon>
        <taxon>Heterobranchia</taxon>
        <taxon>Euthyneura</taxon>
        <taxon>Panpulmonata</taxon>
        <taxon>Sacoglossa</taxon>
        <taxon>Placobranchoidea</taxon>
        <taxon>Plakobranchidae</taxon>
        <taxon>Elysia</taxon>
    </lineage>
</organism>
<keyword evidence="6" id="KW-1185">Reference proteome</keyword>
<gene>
    <name evidence="5" type="ORF">EGW08_009751</name>
</gene>
<dbReference type="PANTHER" id="PTHR24026:SF126">
    <property type="entry name" value="PROTOCADHERIN FAT 4"/>
    <property type="match status" value="1"/>
</dbReference>
<dbReference type="CDD" id="cd11304">
    <property type="entry name" value="Cadherin_repeat"/>
    <property type="match status" value="1"/>
</dbReference>
<dbReference type="SUPFAM" id="SSF49313">
    <property type="entry name" value="Cadherin-like"/>
    <property type="match status" value="1"/>
</dbReference>
<dbReference type="PANTHER" id="PTHR24026">
    <property type="entry name" value="FAT ATYPICAL CADHERIN-RELATED"/>
    <property type="match status" value="1"/>
</dbReference>
<evidence type="ECO:0000256" key="2">
    <source>
        <dbReference type="ARBA" id="ARBA00022989"/>
    </source>
</evidence>
<dbReference type="GO" id="GO:0005886">
    <property type="term" value="C:plasma membrane"/>
    <property type="evidence" value="ECO:0007669"/>
    <property type="project" value="UniProtKB-SubCell"/>
</dbReference>
<dbReference type="GO" id="GO:0005509">
    <property type="term" value="F:calcium ion binding"/>
    <property type="evidence" value="ECO:0007669"/>
    <property type="project" value="UniProtKB-UniRule"/>
</dbReference>
<accession>A0A3S1C452</accession>
<dbReference type="InterPro" id="IPR015919">
    <property type="entry name" value="Cadherin-like_sf"/>
</dbReference>
<dbReference type="Pfam" id="PF05345">
    <property type="entry name" value="He_PIG"/>
    <property type="match status" value="1"/>
</dbReference>
<evidence type="ECO:0000256" key="1">
    <source>
        <dbReference type="ARBA" id="ARBA00022692"/>
    </source>
</evidence>
<name>A0A3S1C452_ELYCH</name>
<dbReference type="InterPro" id="IPR002126">
    <property type="entry name" value="Cadherin-like_dom"/>
</dbReference>
<feature type="non-terminal residue" evidence="5">
    <location>
        <position position="1"/>
    </location>
</feature>
<dbReference type="EMBL" id="RQTK01000284">
    <property type="protein sequence ID" value="RUS82488.1"/>
    <property type="molecule type" value="Genomic_DNA"/>
</dbReference>
<dbReference type="OrthoDB" id="6086648at2759"/>
<dbReference type="AlphaFoldDB" id="A0A3S1C452"/>
<dbReference type="Proteomes" id="UP000271974">
    <property type="component" value="Unassembled WGS sequence"/>
</dbReference>
<evidence type="ECO:0000313" key="5">
    <source>
        <dbReference type="EMBL" id="RUS82488.1"/>
    </source>
</evidence>
<dbReference type="PROSITE" id="PS50268">
    <property type="entry name" value="CADHERIN_2"/>
    <property type="match status" value="1"/>
</dbReference>
<feature type="non-terminal residue" evidence="5">
    <location>
        <position position="226"/>
    </location>
</feature>
<keyword evidence="2" id="KW-0472">Membrane</keyword>
<evidence type="ECO:0000313" key="6">
    <source>
        <dbReference type="Proteomes" id="UP000271974"/>
    </source>
</evidence>
<evidence type="ECO:0000256" key="3">
    <source>
        <dbReference type="PROSITE-ProRule" id="PRU00043"/>
    </source>
</evidence>
<comment type="caution">
    <text evidence="5">The sequence shown here is derived from an EMBL/GenBank/DDBJ whole genome shotgun (WGS) entry which is preliminary data.</text>
</comment>
<feature type="domain" description="Cadherin" evidence="4">
    <location>
        <begin position="108"/>
        <end position="193"/>
    </location>
</feature>
<dbReference type="STRING" id="188477.A0A3S1C452"/>
<dbReference type="Gene3D" id="2.60.40.60">
    <property type="entry name" value="Cadherins"/>
    <property type="match status" value="1"/>
</dbReference>
<protein>
    <recommendedName>
        <fullName evidence="4">Cadherin domain-containing protein</fullName>
    </recommendedName>
</protein>
<proteinExistence type="predicted"/>
<keyword evidence="1" id="KW-0812">Transmembrane</keyword>
<keyword evidence="3" id="KW-0106">Calcium</keyword>
<evidence type="ECO:0000259" key="4">
    <source>
        <dbReference type="PROSITE" id="PS50268"/>
    </source>
</evidence>
<dbReference type="GO" id="GO:0007156">
    <property type="term" value="P:homophilic cell adhesion via plasma membrane adhesion molecules"/>
    <property type="evidence" value="ECO:0007669"/>
    <property type="project" value="InterPro"/>
</dbReference>
<sequence>LSTLSSTGDNTFSISTSDQISVQSGDQVGWYTGGAAIVDWQNQPGNSGNQNYLTTGASAATVGSTVTFSGTTDEDYAVYATVSSGSSPVFSNLPSSLVLSMRLLTPTSSIFTAAATDADAGDTLTYSLQSASPSGAFSVDSSTGDVSPTSSSTATGTYTLTIRVTDPCGNNDDQDLTITVTNAPPELHDMPVVVDISESAVDETLLHLINATDPDGDPVTCTFSSS</sequence>
<keyword evidence="2" id="KW-1133">Transmembrane helix</keyword>
<reference evidence="5 6" key="1">
    <citation type="submission" date="2019-01" db="EMBL/GenBank/DDBJ databases">
        <title>A draft genome assembly of the solar-powered sea slug Elysia chlorotica.</title>
        <authorList>
            <person name="Cai H."/>
            <person name="Li Q."/>
            <person name="Fang X."/>
            <person name="Li J."/>
            <person name="Curtis N.E."/>
            <person name="Altenburger A."/>
            <person name="Shibata T."/>
            <person name="Feng M."/>
            <person name="Maeda T."/>
            <person name="Schwartz J.A."/>
            <person name="Shigenobu S."/>
            <person name="Lundholm N."/>
            <person name="Nishiyama T."/>
            <person name="Yang H."/>
            <person name="Hasebe M."/>
            <person name="Li S."/>
            <person name="Pierce S.K."/>
            <person name="Wang J."/>
        </authorList>
    </citation>
    <scope>NUCLEOTIDE SEQUENCE [LARGE SCALE GENOMIC DNA]</scope>
    <source>
        <strain evidence="5">EC2010</strain>
        <tissue evidence="5">Whole organism of an adult</tissue>
    </source>
</reference>